<gene>
    <name evidence="1" type="ORF">GALL_296870</name>
</gene>
<reference evidence="1" key="1">
    <citation type="submission" date="2016-10" db="EMBL/GenBank/DDBJ databases">
        <title>Sequence of Gallionella enrichment culture.</title>
        <authorList>
            <person name="Poehlein A."/>
            <person name="Muehling M."/>
            <person name="Daniel R."/>
        </authorList>
    </citation>
    <scope>NUCLEOTIDE SEQUENCE</scope>
</reference>
<dbReference type="EMBL" id="MLJW01000372">
    <property type="protein sequence ID" value="OIQ88457.1"/>
    <property type="molecule type" value="Genomic_DNA"/>
</dbReference>
<organism evidence="1">
    <name type="scientific">mine drainage metagenome</name>
    <dbReference type="NCBI Taxonomy" id="410659"/>
    <lineage>
        <taxon>unclassified sequences</taxon>
        <taxon>metagenomes</taxon>
        <taxon>ecological metagenomes</taxon>
    </lineage>
</organism>
<name>A0A1J5QXM4_9ZZZZ</name>
<proteinExistence type="predicted"/>
<accession>A0A1J5QXM4</accession>
<dbReference type="AlphaFoldDB" id="A0A1J5QXM4"/>
<protein>
    <submittedName>
        <fullName evidence="1">Uncharacterized protein</fullName>
    </submittedName>
</protein>
<comment type="caution">
    <text evidence="1">The sequence shown here is derived from an EMBL/GenBank/DDBJ whole genome shotgun (WGS) entry which is preliminary data.</text>
</comment>
<evidence type="ECO:0000313" key="1">
    <source>
        <dbReference type="EMBL" id="OIQ88457.1"/>
    </source>
</evidence>
<sequence length="70" mass="7348">MDDPMTFACGGIPRVGDTYTNFGNVVKLPELKFVMMKSSKLSENASSAAAAIPGMSSGNVTFQNACQLEA</sequence>